<comment type="caution">
    <text evidence="2">The sequence shown here is derived from an EMBL/GenBank/DDBJ whole genome shotgun (WGS) entry which is preliminary data.</text>
</comment>
<dbReference type="InterPro" id="IPR024983">
    <property type="entry name" value="CHAT_dom"/>
</dbReference>
<dbReference type="OrthoDB" id="2942533at2759"/>
<dbReference type="Proteomes" id="UP000663834">
    <property type="component" value="Unassembled WGS sequence"/>
</dbReference>
<feature type="domain" description="CHAT" evidence="1">
    <location>
        <begin position="4"/>
        <end position="88"/>
    </location>
</feature>
<proteinExistence type="predicted"/>
<evidence type="ECO:0000313" key="3">
    <source>
        <dbReference type="EMBL" id="CAF4236216.1"/>
    </source>
</evidence>
<dbReference type="EMBL" id="CAJOBJ010024531">
    <property type="protein sequence ID" value="CAF4236216.1"/>
    <property type="molecule type" value="Genomic_DNA"/>
</dbReference>
<evidence type="ECO:0000313" key="2">
    <source>
        <dbReference type="EMBL" id="CAF1539965.1"/>
    </source>
</evidence>
<dbReference type="EMBL" id="CAJNOW010008570">
    <property type="protein sequence ID" value="CAF1539965.1"/>
    <property type="molecule type" value="Genomic_DNA"/>
</dbReference>
<evidence type="ECO:0000259" key="1">
    <source>
        <dbReference type="Pfam" id="PF12770"/>
    </source>
</evidence>
<dbReference type="Proteomes" id="UP000681720">
    <property type="component" value="Unassembled WGS sequence"/>
</dbReference>
<protein>
    <recommendedName>
        <fullName evidence="1">CHAT domain-containing protein</fullName>
    </recommendedName>
</protein>
<accession>A0A815W715</accession>
<dbReference type="Pfam" id="PF12770">
    <property type="entry name" value="CHAT"/>
    <property type="match status" value="1"/>
</dbReference>
<organism evidence="2 4">
    <name type="scientific">Rotaria magnacalcarata</name>
    <dbReference type="NCBI Taxonomy" id="392030"/>
    <lineage>
        <taxon>Eukaryota</taxon>
        <taxon>Metazoa</taxon>
        <taxon>Spiralia</taxon>
        <taxon>Gnathifera</taxon>
        <taxon>Rotifera</taxon>
        <taxon>Eurotatoria</taxon>
        <taxon>Bdelloidea</taxon>
        <taxon>Philodinida</taxon>
        <taxon>Philodinidae</taxon>
        <taxon>Rotaria</taxon>
    </lineage>
</organism>
<sequence>HLCGLGRSLTRSGHLGLARGFMIAGVHAIVATLTNLGTDVSVEFAKIFYKHLRNGSTISYSFTQTIRDLKKQYEYKSLDNWSSFVLFGYGSESLKILNT</sequence>
<reference evidence="2" key="1">
    <citation type="submission" date="2021-02" db="EMBL/GenBank/DDBJ databases">
        <authorList>
            <person name="Nowell W R."/>
        </authorList>
    </citation>
    <scope>NUCLEOTIDE SEQUENCE</scope>
</reference>
<dbReference type="AlphaFoldDB" id="A0A815W715"/>
<gene>
    <name evidence="3" type="ORF">GIL414_LOCUS23052</name>
    <name evidence="2" type="ORF">KQP761_LOCUS16893</name>
</gene>
<evidence type="ECO:0000313" key="4">
    <source>
        <dbReference type="Proteomes" id="UP000663834"/>
    </source>
</evidence>
<name>A0A815W715_9BILA</name>
<feature type="non-terminal residue" evidence="2">
    <location>
        <position position="1"/>
    </location>
</feature>